<proteinExistence type="inferred from homology"/>
<evidence type="ECO:0000313" key="5">
    <source>
        <dbReference type="Proteomes" id="UP001568358"/>
    </source>
</evidence>
<dbReference type="SUPFAM" id="SSF56801">
    <property type="entry name" value="Acetyl-CoA synthetase-like"/>
    <property type="match status" value="1"/>
</dbReference>
<name>A0ABV4JNG8_9BACT</name>
<evidence type="ECO:0000256" key="1">
    <source>
        <dbReference type="ARBA" id="ARBA00006432"/>
    </source>
</evidence>
<comment type="caution">
    <text evidence="4">The sequence shown here is derived from an EMBL/GenBank/DDBJ whole genome shotgun (WGS) entry which is preliminary data.</text>
</comment>
<evidence type="ECO:0000259" key="2">
    <source>
        <dbReference type="Pfam" id="PF00501"/>
    </source>
</evidence>
<accession>A0ABV4JNG8</accession>
<keyword evidence="5" id="KW-1185">Reference proteome</keyword>
<feature type="domain" description="AMP-binding enzyme C-terminal" evidence="3">
    <location>
        <begin position="337"/>
        <end position="410"/>
    </location>
</feature>
<dbReference type="PANTHER" id="PTHR43201">
    <property type="entry name" value="ACYL-COA SYNTHETASE"/>
    <property type="match status" value="1"/>
</dbReference>
<dbReference type="InterPro" id="IPR000873">
    <property type="entry name" value="AMP-dep_synth/lig_dom"/>
</dbReference>
<dbReference type="Proteomes" id="UP001568358">
    <property type="component" value="Unassembled WGS sequence"/>
</dbReference>
<protein>
    <submittedName>
        <fullName evidence="4">AMP-binding protein</fullName>
    </submittedName>
</protein>
<dbReference type="InterPro" id="IPR042099">
    <property type="entry name" value="ANL_N_sf"/>
</dbReference>
<dbReference type="Pfam" id="PF00501">
    <property type="entry name" value="AMP-binding"/>
    <property type="match status" value="1"/>
</dbReference>
<dbReference type="InterPro" id="IPR025110">
    <property type="entry name" value="AMP-bd_C"/>
</dbReference>
<reference evidence="4 5" key="1">
    <citation type="submission" date="2024-07" db="EMBL/GenBank/DDBJ databases">
        <title>Active virus-host system and metabolic interactions in a Lokiarchaeon culture.</title>
        <authorList>
            <person name="Ponce Toledo R.I."/>
            <person name="Rodrigues Oliveira T."/>
            <person name="Schleper C."/>
        </authorList>
    </citation>
    <scope>NUCLEOTIDE SEQUENCE [LARGE SCALE GENOMIC DNA]</scope>
    <source>
        <strain evidence="4 5">B35</strain>
    </source>
</reference>
<dbReference type="Pfam" id="PF13193">
    <property type="entry name" value="AMP-binding_C"/>
    <property type="match status" value="1"/>
</dbReference>
<comment type="similarity">
    <text evidence="1">Belongs to the ATP-dependent AMP-binding enzyme family.</text>
</comment>
<dbReference type="Gene3D" id="3.40.50.12780">
    <property type="entry name" value="N-terminal domain of ligase-like"/>
    <property type="match status" value="1"/>
</dbReference>
<dbReference type="PANTHER" id="PTHR43201:SF8">
    <property type="entry name" value="ACYL-COA SYNTHETASE FAMILY MEMBER 3"/>
    <property type="match status" value="1"/>
</dbReference>
<dbReference type="EMBL" id="JBFSOO010000001">
    <property type="protein sequence ID" value="MEZ6852277.1"/>
    <property type="molecule type" value="Genomic_DNA"/>
</dbReference>
<dbReference type="InterPro" id="IPR045851">
    <property type="entry name" value="AMP-bd_C_sf"/>
</dbReference>
<evidence type="ECO:0000259" key="3">
    <source>
        <dbReference type="Pfam" id="PF13193"/>
    </source>
</evidence>
<gene>
    <name evidence="4" type="ORF">AB2Z07_01810</name>
</gene>
<dbReference type="RefSeq" id="WP_371149840.1">
    <property type="nucleotide sequence ID" value="NZ_JBFSOO010000001.1"/>
</dbReference>
<evidence type="ECO:0000313" key="4">
    <source>
        <dbReference type="EMBL" id="MEZ6852277.1"/>
    </source>
</evidence>
<organism evidence="4 5">
    <name type="scientific">Halodesulfovibrio aestuarii</name>
    <dbReference type="NCBI Taxonomy" id="126333"/>
    <lineage>
        <taxon>Bacteria</taxon>
        <taxon>Pseudomonadati</taxon>
        <taxon>Thermodesulfobacteriota</taxon>
        <taxon>Desulfovibrionia</taxon>
        <taxon>Desulfovibrionales</taxon>
        <taxon>Desulfovibrionaceae</taxon>
        <taxon>Halodesulfovibrio</taxon>
    </lineage>
</organism>
<dbReference type="Gene3D" id="3.30.300.30">
    <property type="match status" value="1"/>
</dbReference>
<feature type="domain" description="AMP-dependent synthetase/ligase" evidence="2">
    <location>
        <begin position="107"/>
        <end position="258"/>
    </location>
</feature>
<sequence>MKTLFAGVNRVTGDIRMQPILSIDDISRILLSICRSAVQEHTSMPLHKLEEDSSRSIVSLLEGTTILPMAIAAHVSTMFQCPALADVLCGDDSIEHWAGAIYHEWSQAPAIITFITSGSTGKPTQQKLESVLLWQEAQELQRTLLHERKRIVSTVPCHHVYGFLFTVLLPKVAEIPCLIPVPFPSRAFIEELKDGDFIVSFPLFWNGLIKLGIPFPANTHGSTSTAPCSPETMHQLLSLGLARISNIYGSSETGGLGFQHHPDAPLTLFNFWQRVRCDDIENSWIERVHPLDIPQPPVAIPDFVEWFSHELFAVRGRKDKIVQVGGINVSLLKTAACIKQHPDVLDCAVRLMRPDEGNRLKAFILPRSFEPDTIALRAELYQWCRNRLRPAERPKKITFGNQFPVNAMGKAKDWN</sequence>